<name>A0A380TXW4_9PAST</name>
<organism evidence="1 2">
    <name type="scientific">[Actinobacillus] rossii</name>
    <dbReference type="NCBI Taxonomy" id="123820"/>
    <lineage>
        <taxon>Bacteria</taxon>
        <taxon>Pseudomonadati</taxon>
        <taxon>Pseudomonadota</taxon>
        <taxon>Gammaproteobacteria</taxon>
        <taxon>Pasteurellales</taxon>
        <taxon>Pasteurellaceae</taxon>
    </lineage>
</organism>
<dbReference type="SUPFAM" id="SSF52540">
    <property type="entry name" value="P-loop containing nucleoside triphosphate hydrolases"/>
    <property type="match status" value="1"/>
</dbReference>
<reference evidence="1 2" key="1">
    <citation type="submission" date="2018-06" db="EMBL/GenBank/DDBJ databases">
        <authorList>
            <consortium name="Pathogen Informatics"/>
            <person name="Doyle S."/>
        </authorList>
    </citation>
    <scope>NUCLEOTIDE SEQUENCE [LARGE SCALE GENOMIC DNA]</scope>
    <source>
        <strain evidence="1 2">NCTC10801</strain>
    </source>
</reference>
<dbReference type="OrthoDB" id="8606643at2"/>
<accession>A0A380TXW4</accession>
<evidence type="ECO:0000313" key="2">
    <source>
        <dbReference type="Proteomes" id="UP000254649"/>
    </source>
</evidence>
<dbReference type="AlphaFoldDB" id="A0A380TXW4"/>
<dbReference type="EMBL" id="UFRQ01000003">
    <property type="protein sequence ID" value="SUT93528.1"/>
    <property type="molecule type" value="Genomic_DNA"/>
</dbReference>
<gene>
    <name evidence="1" type="ORF">NCTC10801_01962</name>
</gene>
<sequence>MSIATLILGESGTGKSTSLRNLDPTKVSVYQCAKKPLPFKSKGWKDSVFSYDDLKIVHVPKLDKNNKPTGEKIEQILTPEQAITRFLLNSKKDILIIDDFQYLMSFEFMDTIGMDKSKGASYDRFNNIGNNAFRILRLASQLPDHKRVYILNHVETDDFGKIRFKTIGKLLDKMIVPEGLFSLSMRTQIDKDGYHFRTKNNGEDTVKTPMGMFEFELIDNDLKFVDEMICDYYDIETTETTQPEGN</sequence>
<proteinExistence type="predicted"/>
<dbReference type="InterPro" id="IPR027417">
    <property type="entry name" value="P-loop_NTPase"/>
</dbReference>
<protein>
    <recommendedName>
        <fullName evidence="3">ATP-binding protein</fullName>
    </recommendedName>
</protein>
<evidence type="ECO:0008006" key="3">
    <source>
        <dbReference type="Google" id="ProtNLM"/>
    </source>
</evidence>
<evidence type="ECO:0000313" key="1">
    <source>
        <dbReference type="EMBL" id="SUT93528.1"/>
    </source>
</evidence>
<dbReference type="Proteomes" id="UP000254649">
    <property type="component" value="Unassembled WGS sequence"/>
</dbReference>
<keyword evidence="2" id="KW-1185">Reference proteome</keyword>